<dbReference type="PRINTS" id="PR00237">
    <property type="entry name" value="GPCRRHODOPSN"/>
</dbReference>
<comment type="caution">
    <text evidence="16">The sequence shown here is derived from an EMBL/GenBank/DDBJ whole genome shotgun (WGS) entry which is preliminary data.</text>
</comment>
<evidence type="ECO:0000256" key="9">
    <source>
        <dbReference type="ARBA" id="ARBA00023157"/>
    </source>
</evidence>
<keyword evidence="12 13" id="KW-0807">Transducer</keyword>
<feature type="transmembrane region" description="Helical" evidence="14">
    <location>
        <begin position="227"/>
        <end position="245"/>
    </location>
</feature>
<keyword evidence="7 13" id="KW-0297">G-protein coupled receptor</keyword>
<feature type="transmembrane region" description="Helical" evidence="14">
    <location>
        <begin position="94"/>
        <end position="116"/>
    </location>
</feature>
<organism evidence="16 17">
    <name type="scientific">Staurois parvus</name>
    <dbReference type="NCBI Taxonomy" id="386267"/>
    <lineage>
        <taxon>Eukaryota</taxon>
        <taxon>Metazoa</taxon>
        <taxon>Chordata</taxon>
        <taxon>Craniata</taxon>
        <taxon>Vertebrata</taxon>
        <taxon>Euteleostomi</taxon>
        <taxon>Amphibia</taxon>
        <taxon>Batrachia</taxon>
        <taxon>Anura</taxon>
        <taxon>Neobatrachia</taxon>
        <taxon>Ranoidea</taxon>
        <taxon>Ranidae</taxon>
        <taxon>Staurois</taxon>
    </lineage>
</organism>
<dbReference type="PROSITE" id="PS50262">
    <property type="entry name" value="G_PROTEIN_RECEP_F1_2"/>
    <property type="match status" value="1"/>
</dbReference>
<evidence type="ECO:0000256" key="12">
    <source>
        <dbReference type="ARBA" id="ARBA00023224"/>
    </source>
</evidence>
<evidence type="ECO:0000256" key="4">
    <source>
        <dbReference type="ARBA" id="ARBA00022692"/>
    </source>
</evidence>
<evidence type="ECO:0000256" key="6">
    <source>
        <dbReference type="ARBA" id="ARBA00022989"/>
    </source>
</evidence>
<evidence type="ECO:0000256" key="3">
    <source>
        <dbReference type="ARBA" id="ARBA00022606"/>
    </source>
</evidence>
<dbReference type="Gene3D" id="1.20.1070.10">
    <property type="entry name" value="Rhodopsin 7-helix transmembrane proteins"/>
    <property type="match status" value="1"/>
</dbReference>
<evidence type="ECO:0000313" key="17">
    <source>
        <dbReference type="Proteomes" id="UP001162483"/>
    </source>
</evidence>
<keyword evidence="17" id="KW-1185">Reference proteome</keyword>
<evidence type="ECO:0000256" key="1">
    <source>
        <dbReference type="ARBA" id="ARBA00004651"/>
    </source>
</evidence>
<keyword evidence="2 14" id="KW-1003">Cell membrane</keyword>
<reference evidence="16" key="1">
    <citation type="submission" date="2023-05" db="EMBL/GenBank/DDBJ databases">
        <authorList>
            <person name="Stuckert A."/>
        </authorList>
    </citation>
    <scope>NUCLEOTIDE SEQUENCE</scope>
</reference>
<keyword evidence="3 14" id="KW-0716">Sensory transduction</keyword>
<keyword evidence="10 13" id="KW-0675">Receptor</keyword>
<evidence type="ECO:0000256" key="11">
    <source>
        <dbReference type="ARBA" id="ARBA00023180"/>
    </source>
</evidence>
<dbReference type="InterPro" id="IPR000276">
    <property type="entry name" value="GPCR_Rhodpsn"/>
</dbReference>
<evidence type="ECO:0000256" key="7">
    <source>
        <dbReference type="ARBA" id="ARBA00023040"/>
    </source>
</evidence>
<dbReference type="Proteomes" id="UP001162483">
    <property type="component" value="Unassembled WGS sequence"/>
</dbReference>
<dbReference type="InterPro" id="IPR050939">
    <property type="entry name" value="Olfactory_GPCR1"/>
</dbReference>
<evidence type="ECO:0000256" key="5">
    <source>
        <dbReference type="ARBA" id="ARBA00022725"/>
    </source>
</evidence>
<dbReference type="PANTHER" id="PTHR24242:SF253">
    <property type="entry name" value="OLFACTORY RECEPTOR-RELATED"/>
    <property type="match status" value="1"/>
</dbReference>
<feature type="transmembrane region" description="Helical" evidence="14">
    <location>
        <begin position="189"/>
        <end position="207"/>
    </location>
</feature>
<evidence type="ECO:0000256" key="13">
    <source>
        <dbReference type="RuleBase" id="RU000688"/>
    </source>
</evidence>
<dbReference type="InterPro" id="IPR017452">
    <property type="entry name" value="GPCR_Rhodpsn_7TM"/>
</dbReference>
<dbReference type="SUPFAM" id="SSF81321">
    <property type="entry name" value="Family A G protein-coupled receptor-like"/>
    <property type="match status" value="1"/>
</dbReference>
<feature type="transmembrane region" description="Helical" evidence="14">
    <location>
        <begin position="147"/>
        <end position="168"/>
    </location>
</feature>
<evidence type="ECO:0000256" key="14">
    <source>
        <dbReference type="RuleBase" id="RU363047"/>
    </source>
</evidence>
<dbReference type="InterPro" id="IPR000725">
    <property type="entry name" value="Olfact_rcpt"/>
</dbReference>
<keyword evidence="6 14" id="KW-1133">Transmembrane helix</keyword>
<comment type="similarity">
    <text evidence="13">Belongs to the G-protein coupled receptor 1 family.</text>
</comment>
<comment type="subcellular location">
    <subcellularLocation>
        <location evidence="1 14">Cell membrane</location>
        <topology evidence="1 14">Multi-pass membrane protein</topology>
    </subcellularLocation>
</comment>
<keyword evidence="4 13" id="KW-0812">Transmembrane</keyword>
<sequence length="267" mass="29943">MVLISHHLHSPMYFFLSHLSACDILISTNVVPNTLQILLNNSTSMSVQSCFAQLYFFGSSAIIENCLLSVMSYDRYLAIYDPLHYSSIMAYPHHYYLAIWSWSMGFVLAIITNVLLLQVRFCGPNIIDHFFCDLSPLLGISCSDSSAVQIAVAVVAGVIGLLQFLFVLETYICIFKAIFQISTTAGRQRAFSTCSAHLSVVCTYYGSLISLNLVPSKGYSAKFKKTLSVLNTVLTPLFNPIIYSLKNKELQEALRQLTFLRKHFKKS</sequence>
<dbReference type="PANTHER" id="PTHR24242">
    <property type="entry name" value="G-PROTEIN COUPLED RECEPTOR"/>
    <property type="match status" value="1"/>
</dbReference>
<keyword evidence="5 14" id="KW-0552">Olfaction</keyword>
<dbReference type="PRINTS" id="PR00245">
    <property type="entry name" value="OLFACTORYR"/>
</dbReference>
<keyword evidence="9" id="KW-1015">Disulfide bond</keyword>
<proteinExistence type="inferred from homology"/>
<evidence type="ECO:0000256" key="8">
    <source>
        <dbReference type="ARBA" id="ARBA00023136"/>
    </source>
</evidence>
<name>A0ABN9BHP3_9NEOB</name>
<evidence type="ECO:0000256" key="10">
    <source>
        <dbReference type="ARBA" id="ARBA00023170"/>
    </source>
</evidence>
<dbReference type="Pfam" id="PF13853">
    <property type="entry name" value="7tm_4"/>
    <property type="match status" value="1"/>
</dbReference>
<evidence type="ECO:0000259" key="15">
    <source>
        <dbReference type="PROSITE" id="PS50262"/>
    </source>
</evidence>
<feature type="transmembrane region" description="Helical" evidence="14">
    <location>
        <begin position="51"/>
        <end position="73"/>
    </location>
</feature>
<protein>
    <recommendedName>
        <fullName evidence="14">Olfactory receptor</fullName>
    </recommendedName>
</protein>
<keyword evidence="11" id="KW-0325">Glycoprotein</keyword>
<gene>
    <name evidence="16" type="ORF">SPARVUS_LOCUS2931827</name>
</gene>
<feature type="domain" description="G-protein coupled receptors family 1 profile" evidence="15">
    <location>
        <begin position="1"/>
        <end position="243"/>
    </location>
</feature>
<evidence type="ECO:0000313" key="16">
    <source>
        <dbReference type="EMBL" id="CAI9547103.1"/>
    </source>
</evidence>
<dbReference type="PROSITE" id="PS00237">
    <property type="entry name" value="G_PROTEIN_RECEP_F1_1"/>
    <property type="match status" value="1"/>
</dbReference>
<keyword evidence="8 14" id="KW-0472">Membrane</keyword>
<evidence type="ECO:0000256" key="2">
    <source>
        <dbReference type="ARBA" id="ARBA00022475"/>
    </source>
</evidence>
<dbReference type="EMBL" id="CATNWA010004124">
    <property type="protein sequence ID" value="CAI9547103.1"/>
    <property type="molecule type" value="Genomic_DNA"/>
</dbReference>
<accession>A0ABN9BHP3</accession>